<evidence type="ECO:0000256" key="1">
    <source>
        <dbReference type="ARBA" id="ARBA00022527"/>
    </source>
</evidence>
<evidence type="ECO:0000259" key="7">
    <source>
        <dbReference type="PROSITE" id="PS50011"/>
    </source>
</evidence>
<dbReference type="SUPFAM" id="SSF56112">
    <property type="entry name" value="Protein kinase-like (PK-like)"/>
    <property type="match status" value="1"/>
</dbReference>
<evidence type="ECO:0000256" key="3">
    <source>
        <dbReference type="ARBA" id="ARBA00022741"/>
    </source>
</evidence>
<protein>
    <submittedName>
        <fullName evidence="9">Protein kinase domain-containing protein</fullName>
    </submittedName>
</protein>
<evidence type="ECO:0000256" key="5">
    <source>
        <dbReference type="ARBA" id="ARBA00022840"/>
    </source>
</evidence>
<evidence type="ECO:0000256" key="2">
    <source>
        <dbReference type="ARBA" id="ARBA00022679"/>
    </source>
</evidence>
<evidence type="ECO:0000256" key="4">
    <source>
        <dbReference type="ARBA" id="ARBA00022777"/>
    </source>
</evidence>
<feature type="compositionally biased region" description="Basic and acidic residues" evidence="6">
    <location>
        <begin position="386"/>
        <end position="396"/>
    </location>
</feature>
<dbReference type="GO" id="GO:0005634">
    <property type="term" value="C:nucleus"/>
    <property type="evidence" value="ECO:0007669"/>
    <property type="project" value="TreeGrafter"/>
</dbReference>
<keyword evidence="1" id="KW-0723">Serine/threonine-protein kinase</keyword>
<feature type="domain" description="Protein kinase" evidence="7">
    <location>
        <begin position="3"/>
        <end position="242"/>
    </location>
</feature>
<dbReference type="InterPro" id="IPR047108">
    <property type="entry name" value="Plk4-like_POLO_box_2_sf"/>
</dbReference>
<dbReference type="Pfam" id="PF18544">
    <property type="entry name" value="Polo_box_3"/>
    <property type="match status" value="1"/>
</dbReference>
<feature type="region of interest" description="Disordered" evidence="6">
    <location>
        <begin position="369"/>
        <end position="396"/>
    </location>
</feature>
<keyword evidence="8" id="KW-1185">Reference proteome</keyword>
<organism evidence="8 9">
    <name type="scientific">Elaeophora elaphi</name>
    <dbReference type="NCBI Taxonomy" id="1147741"/>
    <lineage>
        <taxon>Eukaryota</taxon>
        <taxon>Metazoa</taxon>
        <taxon>Ecdysozoa</taxon>
        <taxon>Nematoda</taxon>
        <taxon>Chromadorea</taxon>
        <taxon>Rhabditida</taxon>
        <taxon>Spirurina</taxon>
        <taxon>Spiruromorpha</taxon>
        <taxon>Filarioidea</taxon>
        <taxon>Onchocercidae</taxon>
        <taxon>Elaeophora</taxon>
    </lineage>
</organism>
<dbReference type="STRING" id="1147741.A0A0R3RSQ3"/>
<sequence>MEYNDLEEIGRGGFGVVYRALCIAKGKEWSGKNIDTTKAAAFRVELELEALSRLIHDNIVKFYDQFQEDGAQYIVMEYCKHRSLRDYVKQNGKLSDFSAAYILRQLVSAVKYIHERNMIHRDLSAGNVLISSIREDKLFVKLADFGLATKFRKGDVARTMLGTPGYIAPQVYNRHYNQKADVYSLGGILYLMLTGKDPPRDREVNPFKETISLEGATLIQSMMDPNEERRITLGDISLSDFMRKVDGLSLPISRSRSRETSRERIIYRDCQTAHVSPVIARAHSARPAISGYKRITKDSAFESGESAHPFRRRPSLDCYHSESTAITNCRHSICLENQCARCGKRQSLERERGKEIVVYESNGVRQSSRAERRLARTAPVGSSLKQKKESFGDHSNKTTTALMWPVDVSRLTPCETVRKAGRFTLQKNGTIIYEANIRDRSHSVNQSGSINDEMVKWIATVKKTANGAQNFSVFHHPEKCSFPITNKGIPSIPVDAKVHRNYYSLNQLQHTVDKVDEIAFALYKKILDEINVIGARVVKVIFKPSCDSTARLMENGDFRVKFQDGRLAILKKSANSIVVTTDDKDPASLSNEERCMFECAHKDALLVETFLESAPFKTVKSFPFQFSNSSQFITNDATEAPKTRDTVEQQTNRVISERFSSSTQGLSGRNCQFTNPLPVLRRSRASLGTRNFPLSSTDPVPVPRESRAPLRTRNFSPLSRNPNNAVKITHKTREPNCSSPENLQLPHHRPRMLAEGEYILRGQFNETGIQIPTRIILNDSKIALELRISSNDPEIFVFKENGREERFRFDGFNYGCVPVAARDLLFTLHQRRKKLEESLNYAEKHEFALGY</sequence>
<dbReference type="PANTHER" id="PTHR24345">
    <property type="entry name" value="SERINE/THREONINE-PROTEIN KINASE PLK"/>
    <property type="match status" value="1"/>
</dbReference>
<dbReference type="InterPro" id="IPR040734">
    <property type="entry name" value="Zyg-1_PB2"/>
</dbReference>
<dbReference type="GO" id="GO:0004674">
    <property type="term" value="F:protein serine/threonine kinase activity"/>
    <property type="evidence" value="ECO:0007669"/>
    <property type="project" value="UniProtKB-KW"/>
</dbReference>
<name>A0A0R3RSQ3_9BILA</name>
<dbReference type="WBParaSite" id="EEL_0000489201-mRNA-1">
    <property type="protein sequence ID" value="EEL_0000489201-mRNA-1"/>
    <property type="gene ID" value="EEL_0000489201"/>
</dbReference>
<evidence type="ECO:0000313" key="9">
    <source>
        <dbReference type="WBParaSite" id="EEL_0000489201-mRNA-1"/>
    </source>
</evidence>
<keyword evidence="4" id="KW-0418">Kinase</keyword>
<dbReference type="InterPro" id="IPR008266">
    <property type="entry name" value="Tyr_kinase_AS"/>
</dbReference>
<dbReference type="GO" id="GO:0005524">
    <property type="term" value="F:ATP binding"/>
    <property type="evidence" value="ECO:0007669"/>
    <property type="project" value="UniProtKB-KW"/>
</dbReference>
<dbReference type="AlphaFoldDB" id="A0A0R3RSQ3"/>
<accession>A0A0R3RSQ3</accession>
<proteinExistence type="predicted"/>
<dbReference type="Gene3D" id="3.30.1120.130">
    <property type="match status" value="1"/>
</dbReference>
<evidence type="ECO:0000313" key="8">
    <source>
        <dbReference type="Proteomes" id="UP000050640"/>
    </source>
</evidence>
<dbReference type="PANTHER" id="PTHR24345:SF91">
    <property type="entry name" value="SERINE_THREONINE-PROTEIN KINASE PLK4"/>
    <property type="match status" value="1"/>
</dbReference>
<keyword evidence="3" id="KW-0547">Nucleotide-binding</keyword>
<keyword evidence="5" id="KW-0067">ATP-binding</keyword>
<dbReference type="Gene3D" id="1.10.510.10">
    <property type="entry name" value="Transferase(Phosphotransferase) domain 1"/>
    <property type="match status" value="1"/>
</dbReference>
<dbReference type="InterPro" id="IPR011009">
    <property type="entry name" value="Kinase-like_dom_sf"/>
</dbReference>
<keyword evidence="2" id="KW-0808">Transferase</keyword>
<reference evidence="9" key="1">
    <citation type="submission" date="2017-02" db="UniProtKB">
        <authorList>
            <consortium name="WormBaseParasite"/>
        </authorList>
    </citation>
    <scope>IDENTIFICATION</scope>
</reference>
<dbReference type="PROSITE" id="PS00109">
    <property type="entry name" value="PROTEIN_KINASE_TYR"/>
    <property type="match status" value="1"/>
</dbReference>
<evidence type="ECO:0000256" key="6">
    <source>
        <dbReference type="SAM" id="MobiDB-lite"/>
    </source>
</evidence>
<dbReference type="PROSITE" id="PS50011">
    <property type="entry name" value="PROTEIN_KINASE_DOM"/>
    <property type="match status" value="1"/>
</dbReference>
<dbReference type="InterPro" id="IPR000719">
    <property type="entry name" value="Prot_kinase_dom"/>
</dbReference>
<dbReference type="Proteomes" id="UP000050640">
    <property type="component" value="Unplaced"/>
</dbReference>
<dbReference type="Pfam" id="PF00069">
    <property type="entry name" value="Pkinase"/>
    <property type="match status" value="1"/>
</dbReference>